<sequence length="201" mass="22294">MKLVASHDGIVDENEKFLKNDTNFDKMEIMNQLDFEESYPRICQKPKKKIFENLSYKSVAESGFKKFYNFVPIIEWLPKYDWKANIKYDILGGISDGIMHIPQGMAYASLAGVPPIHGVYASFFVTIAYLVFGTSRHISVGTFAVASMMTGAVRYRLIPDVSSENLNSSTGSSTLLDVGYPVTPLMLTASLTLGVGIIQVT</sequence>
<evidence type="ECO:0000256" key="1">
    <source>
        <dbReference type="ARBA" id="ARBA00004141"/>
    </source>
</evidence>
<comment type="subcellular location">
    <subcellularLocation>
        <location evidence="1">Membrane</location>
        <topology evidence="1">Multi-pass membrane protein</topology>
    </subcellularLocation>
</comment>
<feature type="transmembrane region" description="Helical" evidence="5">
    <location>
        <begin position="105"/>
        <end position="131"/>
    </location>
</feature>
<evidence type="ECO:0000313" key="7">
    <source>
        <dbReference type="Proteomes" id="UP000887540"/>
    </source>
</evidence>
<dbReference type="GO" id="GO:0016020">
    <property type="term" value="C:membrane"/>
    <property type="evidence" value="ECO:0007669"/>
    <property type="project" value="UniProtKB-SubCell"/>
</dbReference>
<dbReference type="Proteomes" id="UP000887540">
    <property type="component" value="Unplaced"/>
</dbReference>
<dbReference type="AlphaFoldDB" id="A0A914CH16"/>
<dbReference type="InterPro" id="IPR001902">
    <property type="entry name" value="SLC26A/SulP_fam"/>
</dbReference>
<dbReference type="WBParaSite" id="ACRNAN_scaffold10754.g20176.t1">
    <property type="protein sequence ID" value="ACRNAN_scaffold10754.g20176.t1"/>
    <property type="gene ID" value="ACRNAN_scaffold10754.g20176"/>
</dbReference>
<keyword evidence="7" id="KW-1185">Reference proteome</keyword>
<evidence type="ECO:0000256" key="2">
    <source>
        <dbReference type="ARBA" id="ARBA00022692"/>
    </source>
</evidence>
<evidence type="ECO:0000256" key="5">
    <source>
        <dbReference type="SAM" id="Phobius"/>
    </source>
</evidence>
<dbReference type="Pfam" id="PF00916">
    <property type="entry name" value="Sulfate_transp"/>
    <property type="match status" value="1"/>
</dbReference>
<dbReference type="InterPro" id="IPR011547">
    <property type="entry name" value="SLC26A/SulP_dom"/>
</dbReference>
<name>A0A914CH16_9BILA</name>
<proteinExistence type="predicted"/>
<feature type="transmembrane region" description="Helical" evidence="5">
    <location>
        <begin position="178"/>
        <end position="198"/>
    </location>
</feature>
<keyword evidence="3 5" id="KW-1133">Transmembrane helix</keyword>
<keyword evidence="2 5" id="KW-0812">Transmembrane</keyword>
<evidence type="ECO:0000256" key="4">
    <source>
        <dbReference type="ARBA" id="ARBA00023136"/>
    </source>
</evidence>
<protein>
    <submittedName>
        <fullName evidence="8">SLC26A/SulP transporter domain-containing protein</fullName>
    </submittedName>
</protein>
<feature type="domain" description="SLC26A/SulP transporter" evidence="6">
    <location>
        <begin position="87"/>
        <end position="200"/>
    </location>
</feature>
<dbReference type="GO" id="GO:0055085">
    <property type="term" value="P:transmembrane transport"/>
    <property type="evidence" value="ECO:0007669"/>
    <property type="project" value="InterPro"/>
</dbReference>
<reference evidence="8" key="1">
    <citation type="submission" date="2022-11" db="UniProtKB">
        <authorList>
            <consortium name="WormBaseParasite"/>
        </authorList>
    </citation>
    <scope>IDENTIFICATION</scope>
</reference>
<organism evidence="7 8">
    <name type="scientific">Acrobeloides nanus</name>
    <dbReference type="NCBI Taxonomy" id="290746"/>
    <lineage>
        <taxon>Eukaryota</taxon>
        <taxon>Metazoa</taxon>
        <taxon>Ecdysozoa</taxon>
        <taxon>Nematoda</taxon>
        <taxon>Chromadorea</taxon>
        <taxon>Rhabditida</taxon>
        <taxon>Tylenchina</taxon>
        <taxon>Cephalobomorpha</taxon>
        <taxon>Cephaloboidea</taxon>
        <taxon>Cephalobidae</taxon>
        <taxon>Acrobeloides</taxon>
    </lineage>
</organism>
<dbReference type="PANTHER" id="PTHR11814">
    <property type="entry name" value="SULFATE TRANSPORTER"/>
    <property type="match status" value="1"/>
</dbReference>
<feature type="transmembrane region" description="Helical" evidence="5">
    <location>
        <begin position="138"/>
        <end position="158"/>
    </location>
</feature>
<accession>A0A914CH16</accession>
<evidence type="ECO:0000259" key="6">
    <source>
        <dbReference type="Pfam" id="PF00916"/>
    </source>
</evidence>
<evidence type="ECO:0000313" key="8">
    <source>
        <dbReference type="WBParaSite" id="ACRNAN_scaffold10754.g20176.t1"/>
    </source>
</evidence>
<evidence type="ECO:0000256" key="3">
    <source>
        <dbReference type="ARBA" id="ARBA00022989"/>
    </source>
</evidence>
<keyword evidence="4 5" id="KW-0472">Membrane</keyword>